<evidence type="ECO:0000313" key="2">
    <source>
        <dbReference type="EMBL" id="AHI88589.1"/>
    </source>
</evidence>
<dbReference type="GeneID" id="18668944"/>
<dbReference type="KEGG" id="ccs:CCNA_03986"/>
<feature type="region of interest" description="Disordered" evidence="1">
    <location>
        <begin position="87"/>
        <end position="128"/>
    </location>
</feature>
<reference evidence="2 3" key="1">
    <citation type="journal article" date="2010" name="J. Bacteriol.">
        <title>The genetic basis of laboratory adaptation in Caulobacter crescentus.</title>
        <authorList>
            <person name="Marks M.E."/>
            <person name="Castro-Rojas C.M."/>
            <person name="Teiling C."/>
            <person name="Du L."/>
            <person name="Kapatral V."/>
            <person name="Walunas T.L."/>
            <person name="Crosson S."/>
        </authorList>
    </citation>
    <scope>NUCLEOTIDE SEQUENCE [LARGE SCALE GENOMIC DNA]</scope>
    <source>
        <strain evidence="3">NA1000 / CB15N</strain>
    </source>
</reference>
<proteinExistence type="predicted"/>
<dbReference type="RefSeq" id="WP_024265900.1">
    <property type="nucleotide sequence ID" value="NC_011916.1"/>
</dbReference>
<evidence type="ECO:0000313" key="3">
    <source>
        <dbReference type="Proteomes" id="UP000001364"/>
    </source>
</evidence>
<organism evidence="2 3">
    <name type="scientific">Caulobacter vibrioides (strain NA1000 / CB15N)</name>
    <name type="common">Caulobacter crescentus</name>
    <dbReference type="NCBI Taxonomy" id="565050"/>
    <lineage>
        <taxon>Bacteria</taxon>
        <taxon>Pseudomonadati</taxon>
        <taxon>Pseudomonadota</taxon>
        <taxon>Alphaproteobacteria</taxon>
        <taxon>Caulobacterales</taxon>
        <taxon>Caulobacteraceae</taxon>
        <taxon>Caulobacter</taxon>
    </lineage>
</organism>
<gene>
    <name evidence="2" type="ordered locus">CCNA_03986</name>
</gene>
<keyword evidence="3" id="KW-1185">Reference proteome</keyword>
<dbReference type="Proteomes" id="UP000001364">
    <property type="component" value="Chromosome"/>
</dbReference>
<dbReference type="EMBL" id="CP001340">
    <property type="protein sequence ID" value="AHI88589.1"/>
    <property type="molecule type" value="Genomic_DNA"/>
</dbReference>
<dbReference type="HOGENOM" id="CLU_1955667_0_0_5"/>
<evidence type="ECO:0000256" key="1">
    <source>
        <dbReference type="SAM" id="MobiDB-lite"/>
    </source>
</evidence>
<dbReference type="AlphaFoldDB" id="A0A0H3IZK9"/>
<dbReference type="RefSeq" id="YP_009020558.1">
    <property type="nucleotide sequence ID" value="NC_011916.1"/>
</dbReference>
<sequence>MPASVREAEWVRNVHCSAPYPWRACADGGHSAARKAQDYGDRLRITVTVHLIPERHQGWTWDSARALRALYPDSTSARAWNIGLGWPASSRGKGCSQGRSPFAPRSQESRSRTPQTVKANRCARGRSI</sequence>
<name>A0A0H3IZK9_CAUVN</name>
<protein>
    <submittedName>
        <fullName evidence="2">Uncharacterized protein</fullName>
    </submittedName>
</protein>
<accession>A0A0H3IZK9</accession>